<dbReference type="Proteomes" id="UP001218188">
    <property type="component" value="Unassembled WGS sequence"/>
</dbReference>
<dbReference type="GO" id="GO:0034354">
    <property type="term" value="P:'de novo' NAD+ biosynthetic process from L-tryptophan"/>
    <property type="evidence" value="ECO:0007669"/>
    <property type="project" value="TreeGrafter"/>
</dbReference>
<accession>A0AAD6SAK7</accession>
<evidence type="ECO:0000256" key="3">
    <source>
        <dbReference type="ARBA" id="ARBA00023004"/>
    </source>
</evidence>
<comment type="similarity">
    <text evidence="1">Belongs to the indoleamine 2,3-dioxygenase family.</text>
</comment>
<feature type="binding site" description="proximal binding residue" evidence="4">
    <location>
        <position position="405"/>
    </location>
    <ligand>
        <name>heme b</name>
        <dbReference type="ChEBI" id="CHEBI:60344"/>
    </ligand>
    <ligandPart>
        <name>Fe</name>
        <dbReference type="ChEBI" id="CHEBI:18248"/>
    </ligandPart>
</feature>
<proteinExistence type="inferred from homology"/>
<sequence length="475" mass="52934">MNVIDLLPSPHQYFTLAVCLLQSTVADYRKPVERQRPSPIDYDIDVHTGFFPRQPLPRLTGPYAVWELALEEAAEKLSLGEDDSEDALAKRGTGELWRSQMLSWPVIDTEPLERNLRLLQRAHLVLAWLVHYYVHSAPPAAEDVASVVPKSLAIPLVAVSRHLGIAPVLTFADTVLWNWDLVDASLPASVDNMRFVNLFSGTEDERNFYTTSARAEFRGIEMLRIIDEYNNLPNLTDLTSISKVARDLGRLTGIINDISDIIQGVRAVVDPHVFYWDLRPWFEGSDAKGPSAPGWIYEGVPNSGELDLSGPSAGQSSVMHALDIFLDIDHKLRQRRYPAPSDANKRADHGFMDRMRRYMPGKHRDYLSSLAATPRSIRELAQRTPALREPYDSAVMALKRLRDLHMRIACLYVVTMSRSTPNAHAGCPVASTMDRLQASRAAGKGPVRGTGGNELSLLLKAGRDATRRAALGSRV</sequence>
<evidence type="ECO:0000313" key="5">
    <source>
        <dbReference type="EMBL" id="KAJ7024319.1"/>
    </source>
</evidence>
<dbReference type="GO" id="GO:0005737">
    <property type="term" value="C:cytoplasm"/>
    <property type="evidence" value="ECO:0007669"/>
    <property type="project" value="TreeGrafter"/>
</dbReference>
<dbReference type="SUPFAM" id="SSF140959">
    <property type="entry name" value="Indolic compounds 2,3-dioxygenase-like"/>
    <property type="match status" value="1"/>
</dbReference>
<dbReference type="PANTHER" id="PTHR28657:SF5">
    <property type="entry name" value="INDOLEAMINE 2,3-DIOXYGENASE"/>
    <property type="match status" value="1"/>
</dbReference>
<dbReference type="InterPro" id="IPR000898">
    <property type="entry name" value="Indolamine_dOase"/>
</dbReference>
<keyword evidence="3 4" id="KW-0408">Iron</keyword>
<dbReference type="PANTHER" id="PTHR28657">
    <property type="entry name" value="INDOLEAMINE 2,3-DIOXYGENASE"/>
    <property type="match status" value="1"/>
</dbReference>
<name>A0AAD6SAK7_9AGAR</name>
<comment type="caution">
    <text evidence="5">The sequence shown here is derived from an EMBL/GenBank/DDBJ whole genome shotgun (WGS) entry which is preliminary data.</text>
</comment>
<dbReference type="Pfam" id="PF01231">
    <property type="entry name" value="IDO"/>
    <property type="match status" value="1"/>
</dbReference>
<gene>
    <name evidence="5" type="ORF">C8F04DRAFT_1239763</name>
</gene>
<dbReference type="InterPro" id="IPR037217">
    <property type="entry name" value="Trp/Indoleamine_2_3_dOase-like"/>
</dbReference>
<dbReference type="GO" id="GO:0019441">
    <property type="term" value="P:L-tryptophan catabolic process to kynurenine"/>
    <property type="evidence" value="ECO:0007669"/>
    <property type="project" value="InterPro"/>
</dbReference>
<reference evidence="5" key="1">
    <citation type="submission" date="2023-03" db="EMBL/GenBank/DDBJ databases">
        <title>Massive genome expansion in bonnet fungi (Mycena s.s.) driven by repeated elements and novel gene families across ecological guilds.</title>
        <authorList>
            <consortium name="Lawrence Berkeley National Laboratory"/>
            <person name="Harder C.B."/>
            <person name="Miyauchi S."/>
            <person name="Viragh M."/>
            <person name="Kuo A."/>
            <person name="Thoen E."/>
            <person name="Andreopoulos B."/>
            <person name="Lu D."/>
            <person name="Skrede I."/>
            <person name="Drula E."/>
            <person name="Henrissat B."/>
            <person name="Morin E."/>
            <person name="Kohler A."/>
            <person name="Barry K."/>
            <person name="LaButti K."/>
            <person name="Morin E."/>
            <person name="Salamov A."/>
            <person name="Lipzen A."/>
            <person name="Mereny Z."/>
            <person name="Hegedus B."/>
            <person name="Baldrian P."/>
            <person name="Stursova M."/>
            <person name="Weitz H."/>
            <person name="Taylor A."/>
            <person name="Grigoriev I.V."/>
            <person name="Nagy L.G."/>
            <person name="Martin F."/>
            <person name="Kauserud H."/>
        </authorList>
    </citation>
    <scope>NUCLEOTIDE SEQUENCE</scope>
    <source>
        <strain evidence="5">CBHHK200</strain>
    </source>
</reference>
<dbReference type="AlphaFoldDB" id="A0AAD6SAK7"/>
<dbReference type="GO" id="GO:0046872">
    <property type="term" value="F:metal ion binding"/>
    <property type="evidence" value="ECO:0007669"/>
    <property type="project" value="UniProtKB-KW"/>
</dbReference>
<evidence type="ECO:0000256" key="4">
    <source>
        <dbReference type="PIRSR" id="PIRSR600898-1"/>
    </source>
</evidence>
<dbReference type="GO" id="GO:0020037">
    <property type="term" value="F:heme binding"/>
    <property type="evidence" value="ECO:0007669"/>
    <property type="project" value="InterPro"/>
</dbReference>
<organism evidence="5 6">
    <name type="scientific">Mycena alexandri</name>
    <dbReference type="NCBI Taxonomy" id="1745969"/>
    <lineage>
        <taxon>Eukaryota</taxon>
        <taxon>Fungi</taxon>
        <taxon>Dikarya</taxon>
        <taxon>Basidiomycota</taxon>
        <taxon>Agaricomycotina</taxon>
        <taxon>Agaricomycetes</taxon>
        <taxon>Agaricomycetidae</taxon>
        <taxon>Agaricales</taxon>
        <taxon>Marasmiineae</taxon>
        <taxon>Mycenaceae</taxon>
        <taxon>Mycena</taxon>
    </lineage>
</organism>
<evidence type="ECO:0000313" key="6">
    <source>
        <dbReference type="Proteomes" id="UP001218188"/>
    </source>
</evidence>
<keyword evidence="4" id="KW-0349">Heme</keyword>
<keyword evidence="6" id="KW-1185">Reference proteome</keyword>
<dbReference type="Gene3D" id="1.20.58.480">
    <property type="match status" value="1"/>
</dbReference>
<evidence type="ECO:0000256" key="1">
    <source>
        <dbReference type="ARBA" id="ARBA00007119"/>
    </source>
</evidence>
<evidence type="ECO:0000256" key="2">
    <source>
        <dbReference type="ARBA" id="ARBA00022723"/>
    </source>
</evidence>
<dbReference type="EMBL" id="JARJCM010000172">
    <property type="protein sequence ID" value="KAJ7024319.1"/>
    <property type="molecule type" value="Genomic_DNA"/>
</dbReference>
<protein>
    <submittedName>
        <fullName evidence="5">Indoleamine 2,3-dioxygenase</fullName>
    </submittedName>
</protein>
<keyword evidence="2 4" id="KW-0479">Metal-binding</keyword>
<dbReference type="GO" id="GO:0033754">
    <property type="term" value="F:indoleamine 2,3-dioxygenase activity"/>
    <property type="evidence" value="ECO:0007669"/>
    <property type="project" value="TreeGrafter"/>
</dbReference>